<gene>
    <name evidence="3" type="ORF">ACFOD4_17160</name>
</gene>
<feature type="transmembrane region" description="Helical" evidence="1">
    <location>
        <begin position="31"/>
        <end position="56"/>
    </location>
</feature>
<keyword evidence="1" id="KW-0472">Membrane</keyword>
<feature type="domain" description="Inner membrane protein YgaP-like transmembrane" evidence="2">
    <location>
        <begin position="3"/>
        <end position="59"/>
    </location>
</feature>
<organism evidence="3 4">
    <name type="scientific">Teichococcus globiformis</name>
    <dbReference type="NCBI Taxonomy" id="2307229"/>
    <lineage>
        <taxon>Bacteria</taxon>
        <taxon>Pseudomonadati</taxon>
        <taxon>Pseudomonadota</taxon>
        <taxon>Alphaproteobacteria</taxon>
        <taxon>Acetobacterales</taxon>
        <taxon>Roseomonadaceae</taxon>
        <taxon>Roseomonas</taxon>
    </lineage>
</organism>
<dbReference type="EMBL" id="JBHRTN010000018">
    <property type="protein sequence ID" value="MFC3126796.1"/>
    <property type="molecule type" value="Genomic_DNA"/>
</dbReference>
<reference evidence="4" key="1">
    <citation type="journal article" date="2019" name="Int. J. Syst. Evol. Microbiol.">
        <title>The Global Catalogue of Microorganisms (GCM) 10K type strain sequencing project: providing services to taxonomists for standard genome sequencing and annotation.</title>
        <authorList>
            <consortium name="The Broad Institute Genomics Platform"/>
            <consortium name="The Broad Institute Genome Sequencing Center for Infectious Disease"/>
            <person name="Wu L."/>
            <person name="Ma J."/>
        </authorList>
    </citation>
    <scope>NUCLEOTIDE SEQUENCE [LARGE SCALE GENOMIC DNA]</scope>
    <source>
        <strain evidence="4">KCTC 52094</strain>
    </source>
</reference>
<evidence type="ECO:0000313" key="4">
    <source>
        <dbReference type="Proteomes" id="UP001595593"/>
    </source>
</evidence>
<dbReference type="Gene3D" id="6.10.140.1340">
    <property type="match status" value="1"/>
</dbReference>
<dbReference type="Pfam" id="PF11127">
    <property type="entry name" value="YgaP-like_TM"/>
    <property type="match status" value="1"/>
</dbReference>
<keyword evidence="4" id="KW-1185">Reference proteome</keyword>
<evidence type="ECO:0000259" key="2">
    <source>
        <dbReference type="Pfam" id="PF11127"/>
    </source>
</evidence>
<keyword evidence="1" id="KW-0812">Transmembrane</keyword>
<evidence type="ECO:0000313" key="3">
    <source>
        <dbReference type="EMBL" id="MFC3126796.1"/>
    </source>
</evidence>
<evidence type="ECO:0000256" key="1">
    <source>
        <dbReference type="SAM" id="Phobius"/>
    </source>
</evidence>
<feature type="transmembrane region" description="Helical" evidence="1">
    <location>
        <begin position="7"/>
        <end position="25"/>
    </location>
</feature>
<dbReference type="InterPro" id="IPR021309">
    <property type="entry name" value="YgaP-like_TM"/>
</dbReference>
<dbReference type="Proteomes" id="UP001595593">
    <property type="component" value="Unassembled WGS sequence"/>
</dbReference>
<sequence length="68" mass="7558">MMTLERMILLVAGSVVLLSVLLAVWHDQRWLWLAGLMGAHLVQASFTGICPVVRLLKRNGWPSRAGFA</sequence>
<protein>
    <submittedName>
        <fullName evidence="3">DUF2892 domain-containing protein</fullName>
    </submittedName>
</protein>
<name>A0ABV7G540_9PROT</name>
<keyword evidence="1" id="KW-1133">Transmembrane helix</keyword>
<comment type="caution">
    <text evidence="3">The sequence shown here is derived from an EMBL/GenBank/DDBJ whole genome shotgun (WGS) entry which is preliminary data.</text>
</comment>
<accession>A0ABV7G540</accession>
<proteinExistence type="predicted"/>
<dbReference type="RefSeq" id="WP_379598367.1">
    <property type="nucleotide sequence ID" value="NZ_JBHRTN010000018.1"/>
</dbReference>